<dbReference type="PANTHER" id="PTHR22775:SF3">
    <property type="entry name" value="SORTING NEXIN-13"/>
    <property type="match status" value="1"/>
</dbReference>
<dbReference type="STRING" id="1789683.A0A1X7R5G9"/>
<dbReference type="PROSITE" id="PS50132">
    <property type="entry name" value="RGS"/>
    <property type="match status" value="1"/>
</dbReference>
<dbReference type="EMBL" id="FXLY01000005">
    <property type="protein sequence ID" value="SMN20496.1"/>
    <property type="molecule type" value="Genomic_DNA"/>
</dbReference>
<proteinExistence type="inferred from homology"/>
<protein>
    <submittedName>
        <fullName evidence="5">Similar to Saccharomyces cerevisiae YML104C MDM1 Intermediate filament protein, required for nuclear and mitochondrial transmission to daughter buds</fullName>
    </submittedName>
</protein>
<feature type="domain" description="PX" evidence="3">
    <location>
        <begin position="792"/>
        <end position="917"/>
    </location>
</feature>
<keyword evidence="6" id="KW-1185">Reference proteome</keyword>
<dbReference type="SMART" id="SM00313">
    <property type="entry name" value="PXA"/>
    <property type="match status" value="1"/>
</dbReference>
<evidence type="ECO:0000313" key="6">
    <source>
        <dbReference type="Proteomes" id="UP000196158"/>
    </source>
</evidence>
<feature type="domain" description="PXA" evidence="4">
    <location>
        <begin position="81"/>
        <end position="271"/>
    </location>
</feature>
<dbReference type="Pfam" id="PF08628">
    <property type="entry name" value="Nexin_C"/>
    <property type="match status" value="1"/>
</dbReference>
<feature type="domain" description="RGS" evidence="2">
    <location>
        <begin position="425"/>
        <end position="567"/>
    </location>
</feature>
<dbReference type="PROSITE" id="PS51207">
    <property type="entry name" value="PXA"/>
    <property type="match status" value="1"/>
</dbReference>
<dbReference type="Pfam" id="PF00615">
    <property type="entry name" value="RGS"/>
    <property type="match status" value="1"/>
</dbReference>
<comment type="similarity">
    <text evidence="1">Belongs to the sorting nexin family.</text>
</comment>
<evidence type="ECO:0000256" key="1">
    <source>
        <dbReference type="ARBA" id="ARBA00010883"/>
    </source>
</evidence>
<dbReference type="PROSITE" id="PS50195">
    <property type="entry name" value="PX"/>
    <property type="match status" value="1"/>
</dbReference>
<reference evidence="5 6" key="1">
    <citation type="submission" date="2017-04" db="EMBL/GenBank/DDBJ databases">
        <authorList>
            <person name="Afonso C.L."/>
            <person name="Miller P.J."/>
            <person name="Scott M.A."/>
            <person name="Spackman E."/>
            <person name="Goraichik I."/>
            <person name="Dimitrov K.M."/>
            <person name="Suarez D.L."/>
            <person name="Swayne D.E."/>
        </authorList>
    </citation>
    <scope>NUCLEOTIDE SEQUENCE [LARGE SCALE GENOMIC DNA]</scope>
</reference>
<evidence type="ECO:0000259" key="3">
    <source>
        <dbReference type="PROSITE" id="PS50195"/>
    </source>
</evidence>
<dbReference type="InterPro" id="IPR016137">
    <property type="entry name" value="RGS"/>
</dbReference>
<dbReference type="InterPro" id="IPR001683">
    <property type="entry name" value="PX_dom"/>
</dbReference>
<dbReference type="Pfam" id="PF00787">
    <property type="entry name" value="PX"/>
    <property type="match status" value="1"/>
</dbReference>
<dbReference type="InterPro" id="IPR003114">
    <property type="entry name" value="Phox_assoc"/>
</dbReference>
<dbReference type="PANTHER" id="PTHR22775">
    <property type="entry name" value="SORTING NEXIN"/>
    <property type="match status" value="1"/>
</dbReference>
<gene>
    <name evidence="5" type="ORF">KASA_0N04840G</name>
</gene>
<dbReference type="Proteomes" id="UP000196158">
    <property type="component" value="Unassembled WGS sequence"/>
</dbReference>
<dbReference type="Gene3D" id="3.30.1520.10">
    <property type="entry name" value="Phox-like domain"/>
    <property type="match status" value="1"/>
</dbReference>
<dbReference type="InterPro" id="IPR013937">
    <property type="entry name" value="Sorting_nexin_C"/>
</dbReference>
<name>A0A1X7R5G9_9SACH</name>
<evidence type="ECO:0000313" key="5">
    <source>
        <dbReference type="EMBL" id="SMN20496.1"/>
    </source>
</evidence>
<dbReference type="SUPFAM" id="SSF64268">
    <property type="entry name" value="PX domain"/>
    <property type="match status" value="1"/>
</dbReference>
<dbReference type="InterPro" id="IPR036871">
    <property type="entry name" value="PX_dom_sf"/>
</dbReference>
<dbReference type="InterPro" id="IPR036305">
    <property type="entry name" value="RGS_sf"/>
</dbReference>
<sequence length="1192" mass="136602">MNLPKFLSILSHVIVIGLILKSINKSIIFVICLTGIGLTYSVIFERKTVSQRPEPRFLNIIPGSPHKINVTSLKKPLFPQSKRISEELDQIVELISRDFILSWFQRIDNNLESEFPDNIRIVLRSIILKLQNNLEHNDMTSLVAFKLIPLITKHINTYCTARTTVLSSTRNRSSDNANFHLRIAIEFNNIYRLHKAISLKPDHLDADIESYMDSKAEKLTKVLLDNQELRSNVVIILCREILSKSILSPAFIKFYDADKWNCLLISISKKIISERNQIQEVKSILTRELQDKNINNQHLARMKQSSGFNFTLKDDITTKEFESYLRGLSGIVSISDLKTGKFLLTTTLLKIDENSNLSNKRKNAHKSKISLSLGLIDNRLKTLNQNSNDVSRIKNPSKFDMGLSNDVLNEDNVIQGFESIIQQITFEAIIKDELCQPYFDEFIGTAYNKRGFVLLDYWKTVETYKNPLEDGGREDVLVEVSQIDIENIKLITEEFLEGEQSKYLESLDVGLVTNIKLFAANNLDVLGKDGFLLARKSMLLLQSAAENVLENEYLKNFKKSSIFLKMISSPEFINTDTYSKYFVPKVENKVTPSMAPVNRKISASSVEVLSNPGLNDAIENIIQNENITFSEYNESYKRNNSKPKPLYNACDELDSEINSQDVIFEDDLFSSNTSPIKGSQRIPKPEEPTNRIFIKDSTTYEKDLNDRSTVVYPELSDLKTKIGDLTLETNQLQQELDLLNHLILKAKLTNNKNQLSILTSSQKALIKEKKIKELLKQQYMVEENATSLYNKTQVTIRSYILDYEMSNLKEVAYYIINVVHTNGVTSSSWEIPRRYTEFSKLNSYLKKAYKSAMKNITRKEIFPAKMAISLKYQMSQSLLFEKRRKKFQLYLRELLEIQEICRDTIFRRFLTNKEPFSLINDQNKPNTQPRKMVNTNNLEVDIKSNNSNDNEEMDNCVDRVSELSFSSNSLSPTPKIESALISNGKDLDNSSQDKATTSNLTDKDISHDYILQETSTFNNKSFIKPICDLFIAIFSSHPSENANSRTSSDYWLRGGAIIMLLQQLFGSTIEKYIRDTISKISSEPKLYDALFQSRIKLWGVGGYFETRQKDKLNPPPARSDLEKKRAYNDSKLLFQALLVELSGKVVGLHHAREAAAKIHDLLQNPYMNASILLEIFDLLLDNIVFEEDPLKV</sequence>
<dbReference type="AlphaFoldDB" id="A0A1X7R5G9"/>
<organism evidence="5 6">
    <name type="scientific">Maudiozyma saulgeensis</name>
    <dbReference type="NCBI Taxonomy" id="1789683"/>
    <lineage>
        <taxon>Eukaryota</taxon>
        <taxon>Fungi</taxon>
        <taxon>Dikarya</taxon>
        <taxon>Ascomycota</taxon>
        <taxon>Saccharomycotina</taxon>
        <taxon>Saccharomycetes</taxon>
        <taxon>Saccharomycetales</taxon>
        <taxon>Saccharomycetaceae</taxon>
        <taxon>Maudiozyma</taxon>
    </lineage>
</organism>
<dbReference type="SMART" id="SM00312">
    <property type="entry name" value="PX"/>
    <property type="match status" value="1"/>
</dbReference>
<dbReference type="GO" id="GO:0035091">
    <property type="term" value="F:phosphatidylinositol binding"/>
    <property type="evidence" value="ECO:0007669"/>
    <property type="project" value="InterPro"/>
</dbReference>
<dbReference type="SUPFAM" id="SSF48097">
    <property type="entry name" value="Regulator of G-protein signaling, RGS"/>
    <property type="match status" value="1"/>
</dbReference>
<dbReference type="OrthoDB" id="120967at2759"/>
<evidence type="ECO:0000259" key="4">
    <source>
        <dbReference type="PROSITE" id="PS51207"/>
    </source>
</evidence>
<dbReference type="Pfam" id="PF02194">
    <property type="entry name" value="PXA"/>
    <property type="match status" value="1"/>
</dbReference>
<accession>A0A1X7R5G9</accession>
<evidence type="ECO:0000259" key="2">
    <source>
        <dbReference type="PROSITE" id="PS50132"/>
    </source>
</evidence>